<protein>
    <recommendedName>
        <fullName evidence="4">Secreted protein</fullName>
    </recommendedName>
</protein>
<evidence type="ECO:0008006" key="4">
    <source>
        <dbReference type="Google" id="ProtNLM"/>
    </source>
</evidence>
<evidence type="ECO:0000313" key="2">
    <source>
        <dbReference type="EMBL" id="CAI6279043.1"/>
    </source>
</evidence>
<feature type="signal peptide" evidence="1">
    <location>
        <begin position="1"/>
        <end position="16"/>
    </location>
</feature>
<gene>
    <name evidence="2" type="ORF">PDIGIT_LOCUS2031</name>
</gene>
<reference evidence="2" key="1">
    <citation type="submission" date="2023-01" db="EMBL/GenBank/DDBJ databases">
        <authorList>
            <person name="Van Ghelder C."/>
            <person name="Rancurel C."/>
        </authorList>
    </citation>
    <scope>NUCLEOTIDE SEQUENCE</scope>
    <source>
        <strain evidence="2">CNCM I-4278</strain>
    </source>
</reference>
<evidence type="ECO:0000256" key="1">
    <source>
        <dbReference type="SAM" id="SignalP"/>
    </source>
</evidence>
<feature type="chain" id="PRO_5040961915" description="Secreted protein" evidence="1">
    <location>
        <begin position="17"/>
        <end position="148"/>
    </location>
</feature>
<accession>A0A9W4U413</accession>
<organism evidence="2 3">
    <name type="scientific">Periconia digitata</name>
    <dbReference type="NCBI Taxonomy" id="1303443"/>
    <lineage>
        <taxon>Eukaryota</taxon>
        <taxon>Fungi</taxon>
        <taxon>Dikarya</taxon>
        <taxon>Ascomycota</taxon>
        <taxon>Pezizomycotina</taxon>
        <taxon>Dothideomycetes</taxon>
        <taxon>Pleosporomycetidae</taxon>
        <taxon>Pleosporales</taxon>
        <taxon>Massarineae</taxon>
        <taxon>Periconiaceae</taxon>
        <taxon>Periconia</taxon>
    </lineage>
</organism>
<proteinExistence type="predicted"/>
<dbReference type="AlphaFoldDB" id="A0A9W4U413"/>
<keyword evidence="1" id="KW-0732">Signal</keyword>
<keyword evidence="3" id="KW-1185">Reference proteome</keyword>
<evidence type="ECO:0000313" key="3">
    <source>
        <dbReference type="Proteomes" id="UP001152607"/>
    </source>
</evidence>
<comment type="caution">
    <text evidence="2">The sequence shown here is derived from an EMBL/GenBank/DDBJ whole genome shotgun (WGS) entry which is preliminary data.</text>
</comment>
<dbReference type="Proteomes" id="UP001152607">
    <property type="component" value="Unassembled WGS sequence"/>
</dbReference>
<name>A0A9W4U413_9PLEO</name>
<sequence>MLCMQVLLWLRHQSISRLNACYSPAFCSDTAFWQNSLPHWEVACSHPKTTLPDSFAYHNRAMCHCCQFYSLFLFNCFCFYTERHNVELAITRLCIFTFFSPLSKQVYPRLRSVCYDQNEYSPPKISTFRTCDSLQPPQIHDSLLTVRA</sequence>
<dbReference type="EMBL" id="CAOQHR010000001">
    <property type="protein sequence ID" value="CAI6279043.1"/>
    <property type="molecule type" value="Genomic_DNA"/>
</dbReference>